<dbReference type="EMBL" id="JBEPLJ010000008">
    <property type="protein sequence ID" value="MET3586180.1"/>
    <property type="molecule type" value="Genomic_DNA"/>
</dbReference>
<gene>
    <name evidence="1" type="ORF">ABID21_002297</name>
</gene>
<dbReference type="Proteomes" id="UP001549031">
    <property type="component" value="Unassembled WGS sequence"/>
</dbReference>
<reference evidence="1 2" key="1">
    <citation type="submission" date="2024-06" db="EMBL/GenBank/DDBJ databases">
        <title>Genomic Encyclopedia of Type Strains, Phase IV (KMG-IV): sequencing the most valuable type-strain genomes for metagenomic binning, comparative biology and taxonomic classification.</title>
        <authorList>
            <person name="Goeker M."/>
        </authorList>
    </citation>
    <scope>NUCLEOTIDE SEQUENCE [LARGE SCALE GENOMIC DNA]</scope>
    <source>
        <strain evidence="1 2">DSM 105042</strain>
    </source>
</reference>
<dbReference type="RefSeq" id="WP_281433300.1">
    <property type="nucleotide sequence ID" value="NZ_JALJRA010000008.1"/>
</dbReference>
<evidence type="ECO:0000313" key="2">
    <source>
        <dbReference type="Proteomes" id="UP001549031"/>
    </source>
</evidence>
<sequence length="41" mass="4408">MTNNFSIASLIPASQDLYRKIVSEIADGIIGIDEAGVIRLC</sequence>
<keyword evidence="2" id="KW-1185">Reference proteome</keyword>
<protein>
    <submittedName>
        <fullName evidence="1">Uncharacterized protein</fullName>
    </submittedName>
</protein>
<evidence type="ECO:0000313" key="1">
    <source>
        <dbReference type="EMBL" id="MET3586180.1"/>
    </source>
</evidence>
<name>A0ABV2H6L9_9HYPH</name>
<organism evidence="1 2">
    <name type="scientific">Pseudorhizobium tarimense</name>
    <dbReference type="NCBI Taxonomy" id="1079109"/>
    <lineage>
        <taxon>Bacteria</taxon>
        <taxon>Pseudomonadati</taxon>
        <taxon>Pseudomonadota</taxon>
        <taxon>Alphaproteobacteria</taxon>
        <taxon>Hyphomicrobiales</taxon>
        <taxon>Rhizobiaceae</taxon>
        <taxon>Rhizobium/Agrobacterium group</taxon>
        <taxon>Pseudorhizobium</taxon>
    </lineage>
</organism>
<accession>A0ABV2H6L9</accession>
<proteinExistence type="predicted"/>
<comment type="caution">
    <text evidence="1">The sequence shown here is derived from an EMBL/GenBank/DDBJ whole genome shotgun (WGS) entry which is preliminary data.</text>
</comment>